<sequence>MMHWSEQCRLYYVERGACSTCKTNRPARHRFGVSISEPLIQKAMTYHYANTTAIARCRISAPSDQPVNTRRRLEVYEVVMMHWSEQCRLYYVERGACSTCKTNRPARHRFGVSISEPLIQKAMTYHYANTTAIARCRISAPSDQPVNTRRRLVSYRCIRDSRSRPDDPIRTALNNVEKIDINKGMF</sequence>
<name>A0A0B2VPV0_TOXCA</name>
<accession>A0A0B2VPV0</accession>
<reference evidence="1 2" key="1">
    <citation type="submission" date="2014-11" db="EMBL/GenBank/DDBJ databases">
        <title>Genetic blueprint of the zoonotic pathogen Toxocara canis.</title>
        <authorList>
            <person name="Zhu X.-Q."/>
            <person name="Korhonen P.K."/>
            <person name="Cai H."/>
            <person name="Young N.D."/>
            <person name="Nejsum P."/>
            <person name="von Samson-Himmelstjerna G."/>
            <person name="Boag P.R."/>
            <person name="Tan P."/>
            <person name="Li Q."/>
            <person name="Min J."/>
            <person name="Yang Y."/>
            <person name="Wang X."/>
            <person name="Fang X."/>
            <person name="Hall R.S."/>
            <person name="Hofmann A."/>
            <person name="Sternberg P.W."/>
            <person name="Jex A.R."/>
            <person name="Gasser R.B."/>
        </authorList>
    </citation>
    <scope>NUCLEOTIDE SEQUENCE [LARGE SCALE GENOMIC DNA]</scope>
    <source>
        <strain evidence="1">PN_DK_2014</strain>
    </source>
</reference>
<evidence type="ECO:0000313" key="2">
    <source>
        <dbReference type="Proteomes" id="UP000031036"/>
    </source>
</evidence>
<dbReference type="Proteomes" id="UP000031036">
    <property type="component" value="Unassembled WGS sequence"/>
</dbReference>
<protein>
    <submittedName>
        <fullName evidence="1">Uncharacterized protein</fullName>
    </submittedName>
</protein>
<organism evidence="1 2">
    <name type="scientific">Toxocara canis</name>
    <name type="common">Canine roundworm</name>
    <dbReference type="NCBI Taxonomy" id="6265"/>
    <lineage>
        <taxon>Eukaryota</taxon>
        <taxon>Metazoa</taxon>
        <taxon>Ecdysozoa</taxon>
        <taxon>Nematoda</taxon>
        <taxon>Chromadorea</taxon>
        <taxon>Rhabditida</taxon>
        <taxon>Spirurina</taxon>
        <taxon>Ascaridomorpha</taxon>
        <taxon>Ascaridoidea</taxon>
        <taxon>Toxocaridae</taxon>
        <taxon>Toxocara</taxon>
    </lineage>
</organism>
<dbReference type="AlphaFoldDB" id="A0A0B2VPV0"/>
<comment type="caution">
    <text evidence="1">The sequence shown here is derived from an EMBL/GenBank/DDBJ whole genome shotgun (WGS) entry which is preliminary data.</text>
</comment>
<dbReference type="EMBL" id="JPKZ01001178">
    <property type="protein sequence ID" value="KHN83603.1"/>
    <property type="molecule type" value="Genomic_DNA"/>
</dbReference>
<proteinExistence type="predicted"/>
<keyword evidence="2" id="KW-1185">Reference proteome</keyword>
<gene>
    <name evidence="1" type="ORF">Tcan_18770</name>
</gene>
<evidence type="ECO:0000313" key="1">
    <source>
        <dbReference type="EMBL" id="KHN83603.1"/>
    </source>
</evidence>